<organism evidence="2 3">
    <name type="scientific">Leptolyngbya foveolarum</name>
    <dbReference type="NCBI Taxonomy" id="47253"/>
    <lineage>
        <taxon>Bacteria</taxon>
        <taxon>Bacillati</taxon>
        <taxon>Cyanobacteriota</taxon>
        <taxon>Cyanophyceae</taxon>
        <taxon>Leptolyngbyales</taxon>
        <taxon>Leptolyngbyaceae</taxon>
        <taxon>Leptolyngbya group</taxon>
        <taxon>Leptolyngbya</taxon>
    </lineage>
</organism>
<sequence>MNSYYQMLAEGKRKSSGQVRNSTLILLGFATAFFPRLLVSMGAPSVINFAHFGIVPIVFLIAILTTKTRDRKRTRLVWQMLTGIFILLICMLISALINGSGVVNIALQFMFQSEPFMFVAAIVAVPMGGEKLKKFQYWLLGFASFNWLLAIAQSILLPLGIYPKPEGGTLEDNIGGVFGGGGGSAANYIACTVSIYFGLYFFNQFKELSIWLRVLPLIGGVYQTQVSDSKQVFLALAVGWGLLAVTKVKRPVRLIMYTTVGLIAILTFRWALLNSDAAFLSPYQNWINRPIWGWDGLAAETKFAGFQIIPSYYKSPLNWLFGLGPGHTVSRLGGWVFRDYADLLLPLGATVHPATAAVWEVVDTSYLPNESTVYFPLFTWMGLWGDLGVVGIGAYLYLGFIIWQKVCIDDFCRFLLLSTASFGWILTQMEEPGHMLTVACLLALQWQAAREKQLIQRAQAPDKSLLVSSKLIRT</sequence>
<keyword evidence="1" id="KW-0472">Membrane</keyword>
<evidence type="ECO:0000256" key="1">
    <source>
        <dbReference type="SAM" id="Phobius"/>
    </source>
</evidence>
<reference evidence="2 3" key="2">
    <citation type="submission" date="2018-06" db="EMBL/GenBank/DDBJ databases">
        <title>Metagenomic assembly of (sub)arctic Cyanobacteria and their associated microbiome from non-axenic cultures.</title>
        <authorList>
            <person name="Baurain D."/>
        </authorList>
    </citation>
    <scope>NUCLEOTIDE SEQUENCE [LARGE SCALE GENOMIC DNA]</scope>
    <source>
        <strain evidence="2">ULC129bin1</strain>
    </source>
</reference>
<evidence type="ECO:0000313" key="3">
    <source>
        <dbReference type="Proteomes" id="UP000249354"/>
    </source>
</evidence>
<keyword evidence="1" id="KW-0812">Transmembrane</keyword>
<feature type="transmembrane region" description="Helical" evidence="1">
    <location>
        <begin position="185"/>
        <end position="203"/>
    </location>
</feature>
<proteinExistence type="predicted"/>
<name>A0A2W4WFH3_9CYAN</name>
<dbReference type="EMBL" id="QBMC01000023">
    <property type="protein sequence ID" value="PZO21125.1"/>
    <property type="molecule type" value="Genomic_DNA"/>
</dbReference>
<comment type="caution">
    <text evidence="2">The sequence shown here is derived from an EMBL/GenBank/DDBJ whole genome shotgun (WGS) entry which is preliminary data.</text>
</comment>
<feature type="transmembrane region" description="Helical" evidence="1">
    <location>
        <begin position="45"/>
        <end position="64"/>
    </location>
</feature>
<reference evidence="3" key="1">
    <citation type="submission" date="2018-04" db="EMBL/GenBank/DDBJ databases">
        <authorList>
            <person name="Cornet L."/>
        </authorList>
    </citation>
    <scope>NUCLEOTIDE SEQUENCE [LARGE SCALE GENOMIC DNA]</scope>
</reference>
<keyword evidence="1" id="KW-1133">Transmembrane helix</keyword>
<evidence type="ECO:0000313" key="2">
    <source>
        <dbReference type="EMBL" id="PZO21125.1"/>
    </source>
</evidence>
<feature type="transmembrane region" description="Helical" evidence="1">
    <location>
        <begin position="21"/>
        <end position="39"/>
    </location>
</feature>
<feature type="transmembrane region" description="Helical" evidence="1">
    <location>
        <begin position="137"/>
        <end position="161"/>
    </location>
</feature>
<protein>
    <recommendedName>
        <fullName evidence="4">O-antigen ligase domain-containing protein</fullName>
    </recommendedName>
</protein>
<dbReference type="AlphaFoldDB" id="A0A2W4WFH3"/>
<evidence type="ECO:0008006" key="4">
    <source>
        <dbReference type="Google" id="ProtNLM"/>
    </source>
</evidence>
<accession>A0A2W4WFH3</accession>
<gene>
    <name evidence="2" type="ORF">DCF25_05625</name>
</gene>
<dbReference type="Proteomes" id="UP000249354">
    <property type="component" value="Unassembled WGS sequence"/>
</dbReference>
<feature type="transmembrane region" description="Helical" evidence="1">
    <location>
        <begin position="254"/>
        <end position="272"/>
    </location>
</feature>
<feature type="transmembrane region" description="Helical" evidence="1">
    <location>
        <begin position="76"/>
        <end position="97"/>
    </location>
</feature>
<feature type="transmembrane region" description="Helical" evidence="1">
    <location>
        <begin position="377"/>
        <end position="398"/>
    </location>
</feature>
<feature type="transmembrane region" description="Helical" evidence="1">
    <location>
        <begin position="103"/>
        <end position="125"/>
    </location>
</feature>